<gene>
    <name evidence="2" type="ORF">GCM10011410_29500</name>
</gene>
<dbReference type="Proteomes" id="UP000641514">
    <property type="component" value="Unassembled WGS sequence"/>
</dbReference>
<keyword evidence="1" id="KW-0732">Signal</keyword>
<feature type="signal peptide" evidence="1">
    <location>
        <begin position="1"/>
        <end position="27"/>
    </location>
</feature>
<sequence length="132" mass="13446">MNRHAVRATLATAIAAPLFFVAPALSAAAPTAEAKGDGENTVAVTFTNPSNEPASCGALVHFFSTPLSSFGWPPVVLVAPQGTTTQQIPFVSGGIHTVSWWCDVPGEQLHTGQIGPVAVGGASESILGFFGS</sequence>
<dbReference type="RefSeq" id="WP_188676613.1">
    <property type="nucleotide sequence ID" value="NZ_BMJH01000003.1"/>
</dbReference>
<keyword evidence="3" id="KW-1185">Reference proteome</keyword>
<dbReference type="EMBL" id="BMJH01000003">
    <property type="protein sequence ID" value="GGC74334.1"/>
    <property type="molecule type" value="Genomic_DNA"/>
</dbReference>
<protein>
    <recommendedName>
        <fullName evidence="4">Secreted protein</fullName>
    </recommendedName>
</protein>
<name>A0A916UIX2_9ACTN</name>
<evidence type="ECO:0000313" key="3">
    <source>
        <dbReference type="Proteomes" id="UP000641514"/>
    </source>
</evidence>
<evidence type="ECO:0008006" key="4">
    <source>
        <dbReference type="Google" id="ProtNLM"/>
    </source>
</evidence>
<reference evidence="2" key="2">
    <citation type="submission" date="2020-09" db="EMBL/GenBank/DDBJ databases">
        <authorList>
            <person name="Sun Q."/>
            <person name="Zhou Y."/>
        </authorList>
    </citation>
    <scope>NUCLEOTIDE SEQUENCE</scope>
    <source>
        <strain evidence="2">CGMCC 1.15478</strain>
    </source>
</reference>
<accession>A0A916UIX2</accession>
<evidence type="ECO:0000313" key="2">
    <source>
        <dbReference type="EMBL" id="GGC74334.1"/>
    </source>
</evidence>
<feature type="chain" id="PRO_5036789859" description="Secreted protein" evidence="1">
    <location>
        <begin position="28"/>
        <end position="132"/>
    </location>
</feature>
<dbReference type="AlphaFoldDB" id="A0A916UIX2"/>
<organism evidence="2 3">
    <name type="scientific">Hoyosella rhizosphaerae</name>
    <dbReference type="NCBI Taxonomy" id="1755582"/>
    <lineage>
        <taxon>Bacteria</taxon>
        <taxon>Bacillati</taxon>
        <taxon>Actinomycetota</taxon>
        <taxon>Actinomycetes</taxon>
        <taxon>Mycobacteriales</taxon>
        <taxon>Hoyosellaceae</taxon>
        <taxon>Hoyosella</taxon>
    </lineage>
</organism>
<reference evidence="2" key="1">
    <citation type="journal article" date="2014" name="Int. J. Syst. Evol. Microbiol.">
        <title>Complete genome sequence of Corynebacterium casei LMG S-19264T (=DSM 44701T), isolated from a smear-ripened cheese.</title>
        <authorList>
            <consortium name="US DOE Joint Genome Institute (JGI-PGF)"/>
            <person name="Walter F."/>
            <person name="Albersmeier A."/>
            <person name="Kalinowski J."/>
            <person name="Ruckert C."/>
        </authorList>
    </citation>
    <scope>NUCLEOTIDE SEQUENCE</scope>
    <source>
        <strain evidence="2">CGMCC 1.15478</strain>
    </source>
</reference>
<evidence type="ECO:0000256" key="1">
    <source>
        <dbReference type="SAM" id="SignalP"/>
    </source>
</evidence>
<comment type="caution">
    <text evidence="2">The sequence shown here is derived from an EMBL/GenBank/DDBJ whole genome shotgun (WGS) entry which is preliminary data.</text>
</comment>
<proteinExistence type="predicted"/>